<dbReference type="KEGG" id="xac:XACa0040"/>
<evidence type="ECO:0000256" key="1">
    <source>
        <dbReference type="SAM" id="Phobius"/>
    </source>
</evidence>
<dbReference type="EMBL" id="AE008924">
    <property type="protein sequence ID" value="AAM39244.1"/>
    <property type="molecule type" value="Genomic_DNA"/>
</dbReference>
<dbReference type="AlphaFoldDB" id="A0AAI7ZJ97"/>
<evidence type="ECO:0000313" key="2">
    <source>
        <dbReference type="EMBL" id="AAM39244.1"/>
    </source>
</evidence>
<dbReference type="Proteomes" id="UP000000576">
    <property type="component" value="Plasmid pXAC33"/>
</dbReference>
<reference evidence="2 3" key="1">
    <citation type="journal article" date="2002" name="Nature">
        <title>Comparison of the genomes of two Xanthomonas pathogens with differing host specificities.</title>
        <authorList>
            <person name="da Silva A.C."/>
            <person name="Ferro J.A."/>
            <person name="Reinach F.C."/>
            <person name="Farah C.S."/>
            <person name="Furlan L.R."/>
            <person name="Quaggio R.B."/>
            <person name="Monteiro-Vitorello C.B."/>
            <person name="Van Sluys M.A."/>
            <person name="Almeida N.F."/>
            <person name="Alves L.M."/>
            <person name="do Amaral A.M."/>
            <person name="Bertolini M.C."/>
            <person name="Camargo L.E."/>
            <person name="Camarotte G."/>
            <person name="Cannavan F."/>
            <person name="Cardozo J."/>
            <person name="Chambergo F."/>
            <person name="Ciapina L.P."/>
            <person name="Cicarelli R.M."/>
            <person name="Coutinho L.L."/>
            <person name="Cursino-Santos J.R."/>
            <person name="El-Dorry H."/>
            <person name="Faria J.B."/>
            <person name="Ferreira A.J."/>
            <person name="Ferreira R.C."/>
            <person name="Ferro M.I."/>
            <person name="Formighieri E.F."/>
            <person name="Franco M.C."/>
            <person name="Greggio C.C."/>
            <person name="Gruber A."/>
            <person name="Katsuyama A.M."/>
            <person name="Kishi L.T."/>
            <person name="Leite R.P."/>
            <person name="Lemos E.G."/>
            <person name="Lemos M.V."/>
            <person name="Locali E.C."/>
            <person name="Machado M.A."/>
            <person name="Madeira A.M."/>
            <person name="Martinez-Rossi N.M."/>
            <person name="Martins E.C."/>
            <person name="Meidanis J."/>
            <person name="Menck C.F."/>
            <person name="Miyaki C.Y."/>
            <person name="Moon D.H."/>
            <person name="Moreira L.M."/>
            <person name="Novo M.T."/>
            <person name="Okura V.K."/>
            <person name="Oliveira M.C."/>
            <person name="Oliveira V.R."/>
            <person name="Pereira H.A."/>
            <person name="Rossi A."/>
            <person name="Sena J.A."/>
            <person name="Silva C."/>
            <person name="de Souza R.F."/>
            <person name="Spinola L.A."/>
            <person name="Takita M.A."/>
            <person name="Tamura R.E."/>
            <person name="Teixeira E.C."/>
            <person name="Tezza R.I."/>
            <person name="Trindade dos Santos M."/>
            <person name="Truffi D."/>
            <person name="Tsai S.M."/>
            <person name="White F.F."/>
            <person name="Setubal J.C."/>
            <person name="Kitajima J.P."/>
        </authorList>
    </citation>
    <scope>NUCLEOTIDE SEQUENCE [LARGE SCALE GENOMIC DNA]</scope>
    <source>
        <strain evidence="2 3">306</strain>
    </source>
</reference>
<keyword evidence="2" id="KW-0614">Plasmid</keyword>
<geneLocation type="plasmid" evidence="2 3">
    <name>pXAC33</name>
</geneLocation>
<name>A0AAI7ZJ97_XANAC</name>
<protein>
    <submittedName>
        <fullName evidence="2">Uncharacterized protein</fullName>
    </submittedName>
</protein>
<gene>
    <name evidence="2" type="ordered locus">XACa0040</name>
</gene>
<accession>A0AAI7ZJ97</accession>
<keyword evidence="1" id="KW-0812">Transmembrane</keyword>
<evidence type="ECO:0000313" key="3">
    <source>
        <dbReference type="Proteomes" id="UP000000576"/>
    </source>
</evidence>
<keyword evidence="1" id="KW-0472">Membrane</keyword>
<feature type="transmembrane region" description="Helical" evidence="1">
    <location>
        <begin position="117"/>
        <end position="140"/>
    </location>
</feature>
<keyword evidence="1" id="KW-1133">Transmembrane helix</keyword>
<proteinExistence type="predicted"/>
<organism evidence="2 3">
    <name type="scientific">Xanthomonas axonopodis pv. citri (strain 306)</name>
    <dbReference type="NCBI Taxonomy" id="190486"/>
    <lineage>
        <taxon>Bacteria</taxon>
        <taxon>Pseudomonadati</taxon>
        <taxon>Pseudomonadota</taxon>
        <taxon>Gammaproteobacteria</taxon>
        <taxon>Lysobacterales</taxon>
        <taxon>Lysobacteraceae</taxon>
        <taxon>Xanthomonas</taxon>
    </lineage>
</organism>
<sequence>MDEIRPCELLLHVCRLNPRLATDQGASGARRPQSRPDRALELTVGSDPARFLAAKTQRRFYCFLYFCKSSSRTSSAILVPRCAQAVLICRCRLSGTSMVRRFICSGSSLLLRLSTHASAATGAGLLVGLVPIWTFFVLIVRTPSVRP</sequence>